<reference evidence="8 9" key="1">
    <citation type="submission" date="2020-03" db="EMBL/GenBank/DDBJ databases">
        <title>Whole genome shotgun sequence of Phytohabitans houttuyneae NBRC 108639.</title>
        <authorList>
            <person name="Komaki H."/>
            <person name="Tamura T."/>
        </authorList>
    </citation>
    <scope>NUCLEOTIDE SEQUENCE [LARGE SCALE GENOMIC DNA]</scope>
    <source>
        <strain evidence="8 9">NBRC 108639</strain>
    </source>
</reference>
<evidence type="ECO:0000256" key="1">
    <source>
        <dbReference type="ARBA" id="ARBA00004141"/>
    </source>
</evidence>
<evidence type="ECO:0000313" key="8">
    <source>
        <dbReference type="EMBL" id="GFJ76490.1"/>
    </source>
</evidence>
<name>A0A6V8JYW2_9ACTN</name>
<dbReference type="Pfam" id="PF05154">
    <property type="entry name" value="TM2"/>
    <property type="match status" value="1"/>
</dbReference>
<evidence type="ECO:0000259" key="7">
    <source>
        <dbReference type="Pfam" id="PF05154"/>
    </source>
</evidence>
<dbReference type="AlphaFoldDB" id="A0A6V8JYW2"/>
<evidence type="ECO:0000256" key="3">
    <source>
        <dbReference type="ARBA" id="ARBA00022989"/>
    </source>
</evidence>
<comment type="caution">
    <text evidence="8">The sequence shown here is derived from an EMBL/GenBank/DDBJ whole genome shotgun (WGS) entry which is preliminary data.</text>
</comment>
<feature type="compositionally biased region" description="Low complexity" evidence="5">
    <location>
        <begin position="9"/>
        <end position="23"/>
    </location>
</feature>
<evidence type="ECO:0000256" key="6">
    <source>
        <dbReference type="SAM" id="Phobius"/>
    </source>
</evidence>
<reference evidence="8 9" key="2">
    <citation type="submission" date="2020-03" db="EMBL/GenBank/DDBJ databases">
        <authorList>
            <person name="Ichikawa N."/>
            <person name="Kimura A."/>
            <person name="Kitahashi Y."/>
            <person name="Uohara A."/>
        </authorList>
    </citation>
    <scope>NUCLEOTIDE SEQUENCE [LARGE SCALE GENOMIC DNA]</scope>
    <source>
        <strain evidence="8 9">NBRC 108639</strain>
    </source>
</reference>
<evidence type="ECO:0000256" key="2">
    <source>
        <dbReference type="ARBA" id="ARBA00022692"/>
    </source>
</evidence>
<evidence type="ECO:0000256" key="4">
    <source>
        <dbReference type="ARBA" id="ARBA00023136"/>
    </source>
</evidence>
<dbReference type="InterPro" id="IPR007829">
    <property type="entry name" value="TM2"/>
</dbReference>
<dbReference type="GO" id="GO:0016020">
    <property type="term" value="C:membrane"/>
    <property type="evidence" value="ECO:0007669"/>
    <property type="project" value="UniProtKB-SubCell"/>
</dbReference>
<organism evidence="8 9">
    <name type="scientific">Phytohabitans houttuyneae</name>
    <dbReference type="NCBI Taxonomy" id="1076126"/>
    <lineage>
        <taxon>Bacteria</taxon>
        <taxon>Bacillati</taxon>
        <taxon>Actinomycetota</taxon>
        <taxon>Actinomycetes</taxon>
        <taxon>Micromonosporales</taxon>
        <taxon>Micromonosporaceae</taxon>
    </lineage>
</organism>
<dbReference type="Proteomes" id="UP000482800">
    <property type="component" value="Unassembled WGS sequence"/>
</dbReference>
<gene>
    <name evidence="8" type="ORF">Phou_006700</name>
</gene>
<dbReference type="RefSeq" id="WP_173053399.1">
    <property type="nucleotide sequence ID" value="NZ_BAABGO010000050.1"/>
</dbReference>
<feature type="transmembrane region" description="Helical" evidence="6">
    <location>
        <begin position="65"/>
        <end position="87"/>
    </location>
</feature>
<keyword evidence="3 6" id="KW-1133">Transmembrane helix</keyword>
<accession>A0A6V8JYW2</accession>
<proteinExistence type="predicted"/>
<feature type="domain" description="TM2" evidence="7">
    <location>
        <begin position="31"/>
        <end position="83"/>
    </location>
</feature>
<evidence type="ECO:0000256" key="5">
    <source>
        <dbReference type="SAM" id="MobiDB-lite"/>
    </source>
</evidence>
<keyword evidence="9" id="KW-1185">Reference proteome</keyword>
<feature type="region of interest" description="Disordered" evidence="5">
    <location>
        <begin position="1"/>
        <end position="23"/>
    </location>
</feature>
<sequence>MTTPPYQPQYPEQPQYGQPQQYGQPGVVYSDKSKLVAGLLGIFLGTFGVGRFYTGHTGLAVGQLLVGVLTCGLGGLWGLIDGILILVNGGTDAQGRVLRDS</sequence>
<keyword evidence="2 6" id="KW-0812">Transmembrane</keyword>
<comment type="subcellular location">
    <subcellularLocation>
        <location evidence="1">Membrane</location>
        <topology evidence="1">Multi-pass membrane protein</topology>
    </subcellularLocation>
</comment>
<evidence type="ECO:0000313" key="9">
    <source>
        <dbReference type="Proteomes" id="UP000482800"/>
    </source>
</evidence>
<protein>
    <recommendedName>
        <fullName evidence="7">TM2 domain-containing protein</fullName>
    </recommendedName>
</protein>
<feature type="transmembrane region" description="Helical" evidence="6">
    <location>
        <begin position="35"/>
        <end position="53"/>
    </location>
</feature>
<dbReference type="EMBL" id="BLPF01000001">
    <property type="protein sequence ID" value="GFJ76490.1"/>
    <property type="molecule type" value="Genomic_DNA"/>
</dbReference>
<keyword evidence="4 6" id="KW-0472">Membrane</keyword>